<evidence type="ECO:0000313" key="2">
    <source>
        <dbReference type="EMBL" id="KAK9883325.1"/>
    </source>
</evidence>
<gene>
    <name evidence="2" type="ORF">WA026_001503</name>
</gene>
<dbReference type="AlphaFoldDB" id="A0AAW1UTN4"/>
<protein>
    <recommendedName>
        <fullName evidence="4">Bromo domain-containing protein</fullName>
    </recommendedName>
</protein>
<evidence type="ECO:0008006" key="4">
    <source>
        <dbReference type="Google" id="ProtNLM"/>
    </source>
</evidence>
<dbReference type="Proteomes" id="UP001431783">
    <property type="component" value="Unassembled WGS sequence"/>
</dbReference>
<keyword evidence="1" id="KW-0103">Bromodomain</keyword>
<evidence type="ECO:0000256" key="1">
    <source>
        <dbReference type="ARBA" id="ARBA00023117"/>
    </source>
</evidence>
<proteinExistence type="predicted"/>
<comment type="caution">
    <text evidence="2">The sequence shown here is derived from an EMBL/GenBank/DDBJ whole genome shotgun (WGS) entry which is preliminary data.</text>
</comment>
<organism evidence="2 3">
    <name type="scientific">Henosepilachna vigintioctopunctata</name>
    <dbReference type="NCBI Taxonomy" id="420089"/>
    <lineage>
        <taxon>Eukaryota</taxon>
        <taxon>Metazoa</taxon>
        <taxon>Ecdysozoa</taxon>
        <taxon>Arthropoda</taxon>
        <taxon>Hexapoda</taxon>
        <taxon>Insecta</taxon>
        <taxon>Pterygota</taxon>
        <taxon>Neoptera</taxon>
        <taxon>Endopterygota</taxon>
        <taxon>Coleoptera</taxon>
        <taxon>Polyphaga</taxon>
        <taxon>Cucujiformia</taxon>
        <taxon>Coccinelloidea</taxon>
        <taxon>Coccinellidae</taxon>
        <taxon>Epilachninae</taxon>
        <taxon>Epilachnini</taxon>
        <taxon>Henosepilachna</taxon>
    </lineage>
</organism>
<reference evidence="2 3" key="1">
    <citation type="submission" date="2023-03" db="EMBL/GenBank/DDBJ databases">
        <title>Genome insight into feeding habits of ladybird beetles.</title>
        <authorList>
            <person name="Li H.-S."/>
            <person name="Huang Y.-H."/>
            <person name="Pang H."/>
        </authorList>
    </citation>
    <scope>NUCLEOTIDE SEQUENCE [LARGE SCALE GENOMIC DNA]</scope>
    <source>
        <strain evidence="2">SYSU_2023b</strain>
        <tissue evidence="2">Whole body</tissue>
    </source>
</reference>
<dbReference type="InterPro" id="IPR036427">
    <property type="entry name" value="Bromodomain-like_sf"/>
</dbReference>
<sequence>MEASTDRYWSNTQAKKTITKPVKEEVEALEFNVQKWLISSSFSDYDNGSTGSSSPPNLGAYYIDAPQISFGEVAVAQADSDMSPHKPTTYTLLQRDKNALLMHTTPKNCMNGKTDLSGFCKRGELKNLFKATYEDKMGGLTDMAISILEKIVADLKKTEFAEYISQVKTENHPPASNLDWILNKLKTKQYKYVNEVVRDLYYVVNFASIYYGNFFDVDSKVEAFVQRIQSMLETRLNHFDFSTISGLKDELVGPLKLKVSKLDGDGDHLN</sequence>
<evidence type="ECO:0000313" key="3">
    <source>
        <dbReference type="Proteomes" id="UP001431783"/>
    </source>
</evidence>
<keyword evidence="3" id="KW-1185">Reference proteome</keyword>
<accession>A0AAW1UTN4</accession>
<dbReference type="EMBL" id="JARQZJ010000091">
    <property type="protein sequence ID" value="KAK9883325.1"/>
    <property type="molecule type" value="Genomic_DNA"/>
</dbReference>
<dbReference type="SUPFAM" id="SSF47370">
    <property type="entry name" value="Bromodomain"/>
    <property type="match status" value="1"/>
</dbReference>
<name>A0AAW1UTN4_9CUCU</name>